<name>A0ABV9SUF5_9ACTN</name>
<keyword evidence="3" id="KW-1185">Reference proteome</keyword>
<dbReference type="Proteomes" id="UP001595858">
    <property type="component" value="Unassembled WGS sequence"/>
</dbReference>
<feature type="region of interest" description="Disordered" evidence="1">
    <location>
        <begin position="58"/>
        <end position="77"/>
    </location>
</feature>
<evidence type="ECO:0000256" key="1">
    <source>
        <dbReference type="SAM" id="MobiDB-lite"/>
    </source>
</evidence>
<organism evidence="2 3">
    <name type="scientific">Streptomonospora arabica</name>
    <dbReference type="NCBI Taxonomy" id="412417"/>
    <lineage>
        <taxon>Bacteria</taxon>
        <taxon>Bacillati</taxon>
        <taxon>Actinomycetota</taxon>
        <taxon>Actinomycetes</taxon>
        <taxon>Streptosporangiales</taxon>
        <taxon>Nocardiopsidaceae</taxon>
        <taxon>Streptomonospora</taxon>
    </lineage>
</organism>
<sequence length="77" mass="8504">MTYFSDCWERPDQAHADALYDTLSDALKERGGSPAQRARAQDNADAAFSVLDMWLRSGGELPAPRRPRPDPEGGGER</sequence>
<feature type="compositionally biased region" description="Basic and acidic residues" evidence="1">
    <location>
        <begin position="67"/>
        <end position="77"/>
    </location>
</feature>
<evidence type="ECO:0000313" key="2">
    <source>
        <dbReference type="EMBL" id="MFC4869943.1"/>
    </source>
</evidence>
<dbReference type="RefSeq" id="WP_344141720.1">
    <property type="nucleotide sequence ID" value="NZ_BAAAQI010000003.1"/>
</dbReference>
<proteinExistence type="predicted"/>
<evidence type="ECO:0000313" key="3">
    <source>
        <dbReference type="Proteomes" id="UP001595858"/>
    </source>
</evidence>
<reference evidence="3" key="1">
    <citation type="journal article" date="2019" name="Int. J. Syst. Evol. Microbiol.">
        <title>The Global Catalogue of Microorganisms (GCM) 10K type strain sequencing project: providing services to taxonomists for standard genome sequencing and annotation.</title>
        <authorList>
            <consortium name="The Broad Institute Genomics Platform"/>
            <consortium name="The Broad Institute Genome Sequencing Center for Infectious Disease"/>
            <person name="Wu L."/>
            <person name="Ma J."/>
        </authorList>
    </citation>
    <scope>NUCLEOTIDE SEQUENCE [LARGE SCALE GENOMIC DNA]</scope>
    <source>
        <strain evidence="3">CGMCC 4.7304</strain>
    </source>
</reference>
<gene>
    <name evidence="2" type="ORF">ACFPCZ_25230</name>
</gene>
<protein>
    <submittedName>
        <fullName evidence="2">Uncharacterized protein</fullName>
    </submittedName>
</protein>
<comment type="caution">
    <text evidence="2">The sequence shown here is derived from an EMBL/GenBank/DDBJ whole genome shotgun (WGS) entry which is preliminary data.</text>
</comment>
<accession>A0ABV9SUF5</accession>
<dbReference type="EMBL" id="JBHSIY010000033">
    <property type="protein sequence ID" value="MFC4869943.1"/>
    <property type="molecule type" value="Genomic_DNA"/>
</dbReference>